<feature type="transmembrane region" description="Helical" evidence="7">
    <location>
        <begin position="602"/>
        <end position="622"/>
    </location>
</feature>
<dbReference type="PANTHER" id="PTHR12191:SF37">
    <property type="entry name" value="ZINC TRANSPORTER FOI"/>
    <property type="match status" value="1"/>
</dbReference>
<dbReference type="AlphaFoldDB" id="A0AAD4JWF2"/>
<evidence type="ECO:0000256" key="7">
    <source>
        <dbReference type="SAM" id="Phobius"/>
    </source>
</evidence>
<keyword evidence="3 7" id="KW-0812">Transmembrane</keyword>
<dbReference type="GO" id="GO:0005385">
    <property type="term" value="F:zinc ion transmembrane transporter activity"/>
    <property type="evidence" value="ECO:0007669"/>
    <property type="project" value="TreeGrafter"/>
</dbReference>
<evidence type="ECO:0000256" key="8">
    <source>
        <dbReference type="SAM" id="SignalP"/>
    </source>
</evidence>
<dbReference type="EMBL" id="JAJJHW010002774">
    <property type="protein sequence ID" value="KAH8365684.1"/>
    <property type="molecule type" value="Genomic_DNA"/>
</dbReference>
<proteinExistence type="inferred from homology"/>
<evidence type="ECO:0000313" key="9">
    <source>
        <dbReference type="EMBL" id="KAH8365684.1"/>
    </source>
</evidence>
<comment type="similarity">
    <text evidence="2">Belongs to the ZIP transporter (TC 2.A.5) family.</text>
</comment>
<evidence type="ECO:0008006" key="11">
    <source>
        <dbReference type="Google" id="ProtNLM"/>
    </source>
</evidence>
<dbReference type="Pfam" id="PF02535">
    <property type="entry name" value="Zip"/>
    <property type="match status" value="1"/>
</dbReference>
<feature type="region of interest" description="Disordered" evidence="6">
    <location>
        <begin position="420"/>
        <end position="447"/>
    </location>
</feature>
<reference evidence="9" key="1">
    <citation type="journal article" date="2021" name="Mol. Ecol. Resour.">
        <title>Phylogenomic analyses of the genus Drosophila reveals genomic signals of climate adaptation.</title>
        <authorList>
            <person name="Li F."/>
            <person name="Rane R.V."/>
            <person name="Luria V."/>
            <person name="Xiong Z."/>
            <person name="Chen J."/>
            <person name="Li Z."/>
            <person name="Catullo R.A."/>
            <person name="Griffin P.C."/>
            <person name="Schiffer M."/>
            <person name="Pearce S."/>
            <person name="Lee S.F."/>
            <person name="McElroy K."/>
            <person name="Stocker A."/>
            <person name="Shirriffs J."/>
            <person name="Cockerell F."/>
            <person name="Coppin C."/>
            <person name="Sgro C.M."/>
            <person name="Karger A."/>
            <person name="Cain J.W."/>
            <person name="Weber J.A."/>
            <person name="Santpere G."/>
            <person name="Kirschner M.W."/>
            <person name="Hoffmann A.A."/>
            <person name="Oakeshott J.G."/>
            <person name="Zhang G."/>
        </authorList>
    </citation>
    <scope>NUCLEOTIDE SEQUENCE</scope>
    <source>
        <strain evidence="9">BGI-SZ-2011g</strain>
    </source>
</reference>
<name>A0AAD4JWF2_9MUSC</name>
<evidence type="ECO:0000313" key="10">
    <source>
        <dbReference type="Proteomes" id="UP001200034"/>
    </source>
</evidence>
<comment type="subcellular location">
    <subcellularLocation>
        <location evidence="1">Membrane</location>
        <topology evidence="1">Multi-pass membrane protein</topology>
    </subcellularLocation>
</comment>
<evidence type="ECO:0000256" key="1">
    <source>
        <dbReference type="ARBA" id="ARBA00004141"/>
    </source>
</evidence>
<gene>
    <name evidence="9" type="ORF">KR093_003358</name>
</gene>
<feature type="compositionally biased region" description="Polar residues" evidence="6">
    <location>
        <begin position="482"/>
        <end position="499"/>
    </location>
</feature>
<feature type="compositionally biased region" description="Basic residues" evidence="6">
    <location>
        <begin position="466"/>
        <end position="477"/>
    </location>
</feature>
<dbReference type="PANTHER" id="PTHR12191">
    <property type="entry name" value="SOLUTE CARRIER FAMILY 39"/>
    <property type="match status" value="1"/>
</dbReference>
<keyword evidence="8" id="KW-0732">Signal</keyword>
<evidence type="ECO:0000256" key="5">
    <source>
        <dbReference type="ARBA" id="ARBA00023136"/>
    </source>
</evidence>
<sequence>MARHIMAVCVVCLLCAQRLHCQDHIEDLLATQRTEEQLNARLIYGKLSPSSEITTDQRQLADEDDTQNYSTSPPYRRHKRHAGHEHEHGQPAAHKHVPQITEYFLQQLMPQQVLNASSFHSLLQQLGLQQLISSNGTCVAAEHLVHHVQPHRPGHHSETAAEQPLLLTNCTLTPNATNTNVACAPLDSSTKTASPQATYELNEQDLLHLCPVLLHELAASSGGCIEPAVIAEIDTFELQQKGDIIYVWIYAFLTVFACGLLGLVGVAIIPFMGSRYYKHIIQYLVSLAVGTMTGDALLHLLPHSLAGQDEHGMIMKGLGCLTGIIFFYVTEHALTMISEWRKSVEKKETKKPSRAKVMRDHDSSVNNSVAGDKMCKQKYSSYPYCYDEITMNNKQDVWMHLPDEGTPSAAMAAAAAAGAGGDAASGECSNRRCDKTADNEGSSEATAAAQSLLSTSHNNYAEMNNHHHNHNHNNHQQHHQDSSNTVTTELDSNTTTTANGGKDKNDHVTVILREHESSHHGHSHRHGHVHSPPETLSAVAWMIIMGDGLHNFTDGMAIGAAFAENIAGGFSTSLAVFCHELPHELGDFAILMKAGMSVKSAVYYNLLTGVLSFIGMIFGIVFGQSQDVAQWMFAVAAGLFIYIALVDMMPEISAAHKSLTQFMLQILGMLSGVIIMLLIAMYEGQLMNAFGTGPASAAHHQHVH</sequence>
<dbReference type="GO" id="GO:0140410">
    <property type="term" value="F:monoatomic cation:bicarbonate symporter activity"/>
    <property type="evidence" value="ECO:0007669"/>
    <property type="project" value="TreeGrafter"/>
</dbReference>
<feature type="signal peptide" evidence="8">
    <location>
        <begin position="1"/>
        <end position="21"/>
    </location>
</feature>
<keyword evidence="4 7" id="KW-1133">Transmembrane helix</keyword>
<feature type="chain" id="PRO_5042056956" description="Zinc transporter foi" evidence="8">
    <location>
        <begin position="22"/>
        <end position="704"/>
    </location>
</feature>
<evidence type="ECO:0000256" key="6">
    <source>
        <dbReference type="SAM" id="MobiDB-lite"/>
    </source>
</evidence>
<dbReference type="GO" id="GO:0030003">
    <property type="term" value="P:intracellular monoatomic cation homeostasis"/>
    <property type="evidence" value="ECO:0007669"/>
    <property type="project" value="TreeGrafter"/>
</dbReference>
<keyword evidence="10" id="KW-1185">Reference proteome</keyword>
<feature type="compositionally biased region" description="Basic and acidic residues" evidence="6">
    <location>
        <begin position="429"/>
        <end position="438"/>
    </location>
</feature>
<feature type="transmembrane region" description="Helical" evidence="7">
    <location>
        <begin position="662"/>
        <end position="682"/>
    </location>
</feature>
<feature type="region of interest" description="Disordered" evidence="6">
    <location>
        <begin position="53"/>
        <end position="92"/>
    </location>
</feature>
<evidence type="ECO:0000256" key="2">
    <source>
        <dbReference type="ARBA" id="ARBA00006939"/>
    </source>
</evidence>
<evidence type="ECO:0000256" key="4">
    <source>
        <dbReference type="ARBA" id="ARBA00022989"/>
    </source>
</evidence>
<feature type="region of interest" description="Disordered" evidence="6">
    <location>
        <begin position="461"/>
        <end position="505"/>
    </location>
</feature>
<dbReference type="InterPro" id="IPR003689">
    <property type="entry name" value="ZIP"/>
</dbReference>
<comment type="caution">
    <text evidence="9">The sequence shown here is derived from an EMBL/GenBank/DDBJ whole genome shotgun (WGS) entry which is preliminary data.</text>
</comment>
<protein>
    <recommendedName>
        <fullName evidence="11">Zinc transporter foi</fullName>
    </recommendedName>
</protein>
<dbReference type="InterPro" id="IPR050799">
    <property type="entry name" value="ZIP_Transporter"/>
</dbReference>
<dbReference type="Proteomes" id="UP001200034">
    <property type="component" value="Unassembled WGS sequence"/>
</dbReference>
<feature type="transmembrane region" description="Helical" evidence="7">
    <location>
        <begin position="628"/>
        <end position="650"/>
    </location>
</feature>
<feature type="transmembrane region" description="Helical" evidence="7">
    <location>
        <begin position="245"/>
        <end position="269"/>
    </location>
</feature>
<dbReference type="GO" id="GO:0005886">
    <property type="term" value="C:plasma membrane"/>
    <property type="evidence" value="ECO:0007669"/>
    <property type="project" value="TreeGrafter"/>
</dbReference>
<accession>A0AAD4JWF2</accession>
<feature type="transmembrane region" description="Helical" evidence="7">
    <location>
        <begin position="281"/>
        <end position="301"/>
    </location>
</feature>
<dbReference type="GO" id="GO:0071578">
    <property type="term" value="P:zinc ion import across plasma membrane"/>
    <property type="evidence" value="ECO:0007669"/>
    <property type="project" value="TreeGrafter"/>
</dbReference>
<organism evidence="9 10">
    <name type="scientific">Drosophila rubida</name>
    <dbReference type="NCBI Taxonomy" id="30044"/>
    <lineage>
        <taxon>Eukaryota</taxon>
        <taxon>Metazoa</taxon>
        <taxon>Ecdysozoa</taxon>
        <taxon>Arthropoda</taxon>
        <taxon>Hexapoda</taxon>
        <taxon>Insecta</taxon>
        <taxon>Pterygota</taxon>
        <taxon>Neoptera</taxon>
        <taxon>Endopterygota</taxon>
        <taxon>Diptera</taxon>
        <taxon>Brachycera</taxon>
        <taxon>Muscomorpha</taxon>
        <taxon>Ephydroidea</taxon>
        <taxon>Drosophilidae</taxon>
        <taxon>Drosophila</taxon>
    </lineage>
</organism>
<keyword evidence="5 7" id="KW-0472">Membrane</keyword>
<feature type="transmembrane region" description="Helical" evidence="7">
    <location>
        <begin position="313"/>
        <end position="337"/>
    </location>
</feature>
<evidence type="ECO:0000256" key="3">
    <source>
        <dbReference type="ARBA" id="ARBA00022692"/>
    </source>
</evidence>